<evidence type="ECO:0000313" key="11">
    <source>
        <dbReference type="EMBL" id="RNL61915.1"/>
    </source>
</evidence>
<dbReference type="GO" id="GO:1903806">
    <property type="term" value="P:L-isoleucine import across plasma membrane"/>
    <property type="evidence" value="ECO:0007669"/>
    <property type="project" value="TreeGrafter"/>
</dbReference>
<name>A0A3N0CEP2_9ACTN</name>
<dbReference type="GO" id="GO:0005304">
    <property type="term" value="F:L-valine transmembrane transporter activity"/>
    <property type="evidence" value="ECO:0007669"/>
    <property type="project" value="TreeGrafter"/>
</dbReference>
<dbReference type="RefSeq" id="WP_123227209.1">
    <property type="nucleotide sequence ID" value="NZ_RJSE01000007.1"/>
</dbReference>
<dbReference type="InterPro" id="IPR052157">
    <property type="entry name" value="BCAA_transport_permease"/>
</dbReference>
<keyword evidence="4" id="KW-0997">Cell inner membrane</keyword>
<comment type="caution">
    <text evidence="11">The sequence shown here is derived from an EMBL/GenBank/DDBJ whole genome shotgun (WGS) entry which is preliminary data.</text>
</comment>
<feature type="transmembrane region" description="Helical" evidence="10">
    <location>
        <begin position="68"/>
        <end position="87"/>
    </location>
</feature>
<dbReference type="EMBL" id="RJSE01000007">
    <property type="protein sequence ID" value="RNL61915.1"/>
    <property type="molecule type" value="Genomic_DNA"/>
</dbReference>
<keyword evidence="7 10" id="KW-1133">Transmembrane helix</keyword>
<dbReference type="PANTHER" id="PTHR11795">
    <property type="entry name" value="BRANCHED-CHAIN AMINO ACID TRANSPORT SYSTEM PERMEASE PROTEIN LIVH"/>
    <property type="match status" value="1"/>
</dbReference>
<sequence length="300" mass="31480">MDTFIQVVLTGFTIGSFYALVALGYTMVYGIVRLINFAHGDLVMVGAFFGWALLQLDWIEGMPMLPRLIVAGAGAVVGTSLLALVLLRTLYTRLIGRSTLGFMLVTLSVAFALEEIVKLIFGAQQKYYPPNDLSSETIDIGGVAVNGMDLVVIGLAGTLMVGMIWFAHRTITGTAMRALAVDHDAARLMGINVSFLIAAAFVIGASLAAITGILSGTYYGRVSFDMGFALGLKAFTAAVIGGIGNIGGAVLGGLTIGLLEAFVQGYLAGAWSDAVIFGALILVLYIRPSGILGERVAERA</sequence>
<keyword evidence="3" id="KW-1003">Cell membrane</keyword>
<keyword evidence="2" id="KW-0813">Transport</keyword>
<evidence type="ECO:0000256" key="10">
    <source>
        <dbReference type="SAM" id="Phobius"/>
    </source>
</evidence>
<feature type="transmembrane region" description="Helical" evidence="10">
    <location>
        <begin position="6"/>
        <end position="25"/>
    </location>
</feature>
<evidence type="ECO:0000256" key="9">
    <source>
        <dbReference type="ARBA" id="ARBA00037998"/>
    </source>
</evidence>
<evidence type="ECO:0000256" key="7">
    <source>
        <dbReference type="ARBA" id="ARBA00022989"/>
    </source>
</evidence>
<keyword evidence="5 10" id="KW-0812">Transmembrane</keyword>
<dbReference type="OrthoDB" id="9807115at2"/>
<dbReference type="Pfam" id="PF02653">
    <property type="entry name" value="BPD_transp_2"/>
    <property type="match status" value="1"/>
</dbReference>
<dbReference type="InterPro" id="IPR001851">
    <property type="entry name" value="ABC_transp_permease"/>
</dbReference>
<dbReference type="GO" id="GO:0015192">
    <property type="term" value="F:L-phenylalanine transmembrane transporter activity"/>
    <property type="evidence" value="ECO:0007669"/>
    <property type="project" value="TreeGrafter"/>
</dbReference>
<reference evidence="11 12" key="1">
    <citation type="submission" date="2018-11" db="EMBL/GenBank/DDBJ databases">
        <authorList>
            <person name="Li F."/>
        </authorList>
    </citation>
    <scope>NUCLEOTIDE SEQUENCE [LARGE SCALE GENOMIC DNA]</scope>
    <source>
        <strain evidence="11 12">Gsoil 097</strain>
    </source>
</reference>
<accession>A0A3N0CEP2</accession>
<feature type="transmembrane region" description="Helical" evidence="10">
    <location>
        <begin position="99"/>
        <end position="123"/>
    </location>
</feature>
<keyword evidence="8 10" id="KW-0472">Membrane</keyword>
<feature type="transmembrane region" description="Helical" evidence="10">
    <location>
        <begin position="266"/>
        <end position="286"/>
    </location>
</feature>
<comment type="similarity">
    <text evidence="9">Belongs to the binding-protein-dependent transport system permease family. LivHM subfamily.</text>
</comment>
<dbReference type="AlphaFoldDB" id="A0A3N0CEP2"/>
<dbReference type="GO" id="GO:0042941">
    <property type="term" value="P:D-alanine transmembrane transport"/>
    <property type="evidence" value="ECO:0007669"/>
    <property type="project" value="TreeGrafter"/>
</dbReference>
<dbReference type="GO" id="GO:0005886">
    <property type="term" value="C:plasma membrane"/>
    <property type="evidence" value="ECO:0007669"/>
    <property type="project" value="UniProtKB-SubCell"/>
</dbReference>
<evidence type="ECO:0000256" key="2">
    <source>
        <dbReference type="ARBA" id="ARBA00022448"/>
    </source>
</evidence>
<feature type="transmembrane region" description="Helical" evidence="10">
    <location>
        <begin position="188"/>
        <end position="214"/>
    </location>
</feature>
<organism evidence="11 12">
    <name type="scientific">Nocardioides marmoriginsengisoli</name>
    <dbReference type="NCBI Taxonomy" id="661483"/>
    <lineage>
        <taxon>Bacteria</taxon>
        <taxon>Bacillati</taxon>
        <taxon>Actinomycetota</taxon>
        <taxon>Actinomycetes</taxon>
        <taxon>Propionibacteriales</taxon>
        <taxon>Nocardioidaceae</taxon>
        <taxon>Nocardioides</taxon>
    </lineage>
</organism>
<protein>
    <submittedName>
        <fullName evidence="11">Branched-chain amino acid ABC transporter permease</fullName>
    </submittedName>
</protein>
<keyword evidence="12" id="KW-1185">Reference proteome</keyword>
<evidence type="ECO:0000256" key="5">
    <source>
        <dbReference type="ARBA" id="ARBA00022692"/>
    </source>
</evidence>
<dbReference type="GO" id="GO:0015808">
    <property type="term" value="P:L-alanine transport"/>
    <property type="evidence" value="ECO:0007669"/>
    <property type="project" value="TreeGrafter"/>
</dbReference>
<evidence type="ECO:0000256" key="1">
    <source>
        <dbReference type="ARBA" id="ARBA00004651"/>
    </source>
</evidence>
<evidence type="ECO:0000256" key="6">
    <source>
        <dbReference type="ARBA" id="ARBA00022970"/>
    </source>
</evidence>
<dbReference type="GO" id="GO:0015188">
    <property type="term" value="F:L-isoleucine transmembrane transporter activity"/>
    <property type="evidence" value="ECO:0007669"/>
    <property type="project" value="TreeGrafter"/>
</dbReference>
<evidence type="ECO:0000256" key="4">
    <source>
        <dbReference type="ARBA" id="ARBA00022519"/>
    </source>
</evidence>
<dbReference type="Proteomes" id="UP000267128">
    <property type="component" value="Unassembled WGS sequence"/>
</dbReference>
<evidence type="ECO:0000256" key="8">
    <source>
        <dbReference type="ARBA" id="ARBA00023136"/>
    </source>
</evidence>
<dbReference type="CDD" id="cd06582">
    <property type="entry name" value="TM_PBP1_LivH_like"/>
    <property type="match status" value="1"/>
</dbReference>
<gene>
    <name evidence="11" type="ORF">EFK50_08775</name>
</gene>
<evidence type="ECO:0000313" key="12">
    <source>
        <dbReference type="Proteomes" id="UP000267128"/>
    </source>
</evidence>
<dbReference type="GO" id="GO:0015190">
    <property type="term" value="F:L-leucine transmembrane transporter activity"/>
    <property type="evidence" value="ECO:0007669"/>
    <property type="project" value="TreeGrafter"/>
</dbReference>
<proteinExistence type="inferred from homology"/>
<feature type="transmembrane region" description="Helical" evidence="10">
    <location>
        <begin position="37"/>
        <end position="56"/>
    </location>
</feature>
<feature type="transmembrane region" description="Helical" evidence="10">
    <location>
        <begin position="143"/>
        <end position="167"/>
    </location>
</feature>
<keyword evidence="6" id="KW-0029">Amino-acid transport</keyword>
<comment type="subcellular location">
    <subcellularLocation>
        <location evidence="1">Cell membrane</location>
        <topology evidence="1">Multi-pass membrane protein</topology>
    </subcellularLocation>
</comment>
<dbReference type="PANTHER" id="PTHR11795:SF371">
    <property type="entry name" value="HIGH-AFFINITY BRANCHED-CHAIN AMINO ACID TRANSPORT SYSTEM PERMEASE PROTEIN LIVH"/>
    <property type="match status" value="1"/>
</dbReference>
<feature type="transmembrane region" description="Helical" evidence="10">
    <location>
        <begin position="234"/>
        <end position="259"/>
    </location>
</feature>
<evidence type="ECO:0000256" key="3">
    <source>
        <dbReference type="ARBA" id="ARBA00022475"/>
    </source>
</evidence>